<gene>
    <name evidence="3" type="ORF">M8445_12855</name>
</gene>
<evidence type="ECO:0000256" key="2">
    <source>
        <dbReference type="SAM" id="Phobius"/>
    </source>
</evidence>
<dbReference type="EMBL" id="CP115165">
    <property type="protein sequence ID" value="WDA58224.1"/>
    <property type="molecule type" value="Genomic_DNA"/>
</dbReference>
<sequence>MPELVKVWTEYVALGVELTAAIIIALAALVGAVRALLAFVRPSGSPDVQNKSFHRRGNSDQHEGPGGRGLKFPGLMGLYAK</sequence>
<keyword evidence="2" id="KW-0472">Membrane</keyword>
<evidence type="ECO:0000313" key="3">
    <source>
        <dbReference type="EMBL" id="WDA58224.1"/>
    </source>
</evidence>
<feature type="region of interest" description="Disordered" evidence="1">
    <location>
        <begin position="43"/>
        <end position="73"/>
    </location>
</feature>
<keyword evidence="4" id="KW-1185">Reference proteome</keyword>
<name>A0ABY7V0R0_9DEIO</name>
<reference evidence="3 4" key="1">
    <citation type="submission" date="2022-12" db="EMBL/GenBank/DDBJ databases">
        <title>Genome Sequence of Deinococcus aquaticus Type Strain PB314.</title>
        <authorList>
            <person name="Albert C."/>
            <person name="Hill J."/>
            <person name="Boren L."/>
            <person name="Scholz-Ng S."/>
            <person name="Fatema N."/>
            <person name="Grosso R."/>
            <person name="Soboslay E."/>
            <person name="Tuohy J."/>
        </authorList>
    </citation>
    <scope>NUCLEOTIDE SEQUENCE [LARGE SCALE GENOMIC DNA]</scope>
    <source>
        <strain evidence="3 4">PB-314</strain>
    </source>
</reference>
<feature type="transmembrane region" description="Helical" evidence="2">
    <location>
        <begin position="20"/>
        <end position="40"/>
    </location>
</feature>
<evidence type="ECO:0000256" key="1">
    <source>
        <dbReference type="SAM" id="MobiDB-lite"/>
    </source>
</evidence>
<accession>A0ABY7V0R0</accession>
<proteinExistence type="predicted"/>
<keyword evidence="2" id="KW-1133">Transmembrane helix</keyword>
<organism evidence="3 4">
    <name type="scientific">Deinococcus aquaticus</name>
    <dbReference type="NCBI Taxonomy" id="328692"/>
    <lineage>
        <taxon>Bacteria</taxon>
        <taxon>Thermotogati</taxon>
        <taxon>Deinococcota</taxon>
        <taxon>Deinococci</taxon>
        <taxon>Deinococcales</taxon>
        <taxon>Deinococcaceae</taxon>
        <taxon>Deinococcus</taxon>
    </lineage>
</organism>
<evidence type="ECO:0000313" key="4">
    <source>
        <dbReference type="Proteomes" id="UP001217044"/>
    </source>
</evidence>
<dbReference type="RefSeq" id="WP_273988205.1">
    <property type="nucleotide sequence ID" value="NZ_BAABQT010000013.1"/>
</dbReference>
<keyword evidence="2" id="KW-0812">Transmembrane</keyword>
<protein>
    <submittedName>
        <fullName evidence="3">Uncharacterized protein</fullName>
    </submittedName>
</protein>
<dbReference type="Proteomes" id="UP001217044">
    <property type="component" value="Chromosome"/>
</dbReference>